<feature type="chain" id="PRO_5007286860" evidence="1">
    <location>
        <begin position="22"/>
        <end position="195"/>
    </location>
</feature>
<proteinExistence type="predicted"/>
<organism evidence="2">
    <name type="scientific">Rhipicephalus appendiculatus</name>
    <name type="common">Brown ear tick</name>
    <dbReference type="NCBI Taxonomy" id="34631"/>
    <lineage>
        <taxon>Eukaryota</taxon>
        <taxon>Metazoa</taxon>
        <taxon>Ecdysozoa</taxon>
        <taxon>Arthropoda</taxon>
        <taxon>Chelicerata</taxon>
        <taxon>Arachnida</taxon>
        <taxon>Acari</taxon>
        <taxon>Parasitiformes</taxon>
        <taxon>Ixodida</taxon>
        <taxon>Ixodoidea</taxon>
        <taxon>Ixodidae</taxon>
        <taxon>Rhipicephalinae</taxon>
        <taxon>Rhipicephalus</taxon>
        <taxon>Rhipicephalus</taxon>
    </lineage>
</organism>
<keyword evidence="1" id="KW-0732">Signal</keyword>
<reference evidence="2" key="1">
    <citation type="journal article" date="2016" name="Ticks Tick Borne Dis.">
        <title>De novo assembly and annotation of the salivary gland transcriptome of Rhipicephalus appendiculatus male and female ticks during blood feeding.</title>
        <authorList>
            <person name="de Castro M.H."/>
            <person name="de Klerk D."/>
            <person name="Pienaar R."/>
            <person name="Latif A.A."/>
            <person name="Rees D.J."/>
            <person name="Mans B.J."/>
        </authorList>
    </citation>
    <scope>NUCLEOTIDE SEQUENCE</scope>
    <source>
        <tissue evidence="2">Salivary glands</tissue>
    </source>
</reference>
<feature type="signal peptide" evidence="1">
    <location>
        <begin position="1"/>
        <end position="21"/>
    </location>
</feature>
<accession>A0A131Z741</accession>
<evidence type="ECO:0000313" key="2">
    <source>
        <dbReference type="EMBL" id="JAP86632.1"/>
    </source>
</evidence>
<sequence>MQETKLIAVFLFVSHIAMMECDWNLLSLTHGIRKFLSTPLPIWTTNTTENKMGNPRCEVDLLLTISKTHITYRHLCYEKREKKSVRITGRFDERKRTRLFIHVNELNYNISEEMIYLNWIQKCAVFMVTAPYPGRWHSFDVRVWNSSIEPRNYGDCIRKFKKLQRRGHGIYSDYCQNIVYKSAELPILLMKSEGN</sequence>
<dbReference type="AlphaFoldDB" id="A0A131Z741"/>
<name>A0A131Z741_RHIAP</name>
<dbReference type="EMBL" id="GEDV01001925">
    <property type="protein sequence ID" value="JAP86632.1"/>
    <property type="molecule type" value="Transcribed_RNA"/>
</dbReference>
<protein>
    <submittedName>
        <fullName evidence="2">Lipocalin</fullName>
    </submittedName>
</protein>
<evidence type="ECO:0000256" key="1">
    <source>
        <dbReference type="SAM" id="SignalP"/>
    </source>
</evidence>